<evidence type="ECO:0000313" key="6">
    <source>
        <dbReference type="EMBL" id="GAL79738.1"/>
    </source>
</evidence>
<keyword evidence="5" id="KW-0786">Thiamine pyrophosphate</keyword>
<dbReference type="PANTHER" id="PTHR43322:SF5">
    <property type="entry name" value="1-DEOXY-D-XYLULOSE-5-PHOSPHATE SYNTHASE, CHLOROPLASTIC"/>
    <property type="match status" value="1"/>
</dbReference>
<sequence>MYFCDVKSKFLNHINSPKELRLLNQKDLPQLARELREFIIDIVATKEGHLGASLGVVELTIALHYVFNTPDDQLIWDVGHQAYGHKILTERRENFHTNRQLNGISGFPKRSESVYDTFGVGHASTSISAALGWQLPQN</sequence>
<dbReference type="GO" id="GO:0008661">
    <property type="term" value="F:1-deoxy-D-xylulose-5-phosphate synthase activity"/>
    <property type="evidence" value="ECO:0007669"/>
    <property type="project" value="UniProtKB-EC"/>
</dbReference>
<accession>A0A090WU19</accession>
<dbReference type="GO" id="GO:0016114">
    <property type="term" value="P:terpenoid biosynthetic process"/>
    <property type="evidence" value="ECO:0007669"/>
    <property type="project" value="InterPro"/>
</dbReference>
<evidence type="ECO:0000256" key="1">
    <source>
        <dbReference type="ARBA" id="ARBA00001946"/>
    </source>
</evidence>
<dbReference type="Proteomes" id="UP000029643">
    <property type="component" value="Unassembled WGS sequence"/>
</dbReference>
<dbReference type="GO" id="GO:0019288">
    <property type="term" value="P:isopentenyl diphosphate biosynthetic process, methylerythritol 4-phosphate pathway"/>
    <property type="evidence" value="ECO:0007669"/>
    <property type="project" value="TreeGrafter"/>
</dbReference>
<dbReference type="PANTHER" id="PTHR43322">
    <property type="entry name" value="1-D-DEOXYXYLULOSE 5-PHOSPHATE SYNTHASE-RELATED"/>
    <property type="match status" value="1"/>
</dbReference>
<comment type="cofactor">
    <cofactor evidence="1">
        <name>Mg(2+)</name>
        <dbReference type="ChEBI" id="CHEBI:18420"/>
    </cofactor>
</comment>
<keyword evidence="4" id="KW-0460">Magnesium</keyword>
<evidence type="ECO:0000256" key="4">
    <source>
        <dbReference type="ARBA" id="ARBA00022842"/>
    </source>
</evidence>
<dbReference type="AlphaFoldDB" id="A0A090WU19"/>
<dbReference type="EC" id="2.2.1.7" evidence="6"/>
<comment type="subunit">
    <text evidence="2">Homodimer.</text>
</comment>
<dbReference type="Gene3D" id="3.40.50.970">
    <property type="match status" value="1"/>
</dbReference>
<protein>
    <submittedName>
        <fullName evidence="6">1-deoxy-D-xylulose 5-phosphate synthase</fullName>
        <ecNumber evidence="6">2.2.1.7</ecNumber>
    </submittedName>
</protein>
<organism evidence="6 7">
    <name type="scientific">Algibacter lectus</name>
    <dbReference type="NCBI Taxonomy" id="221126"/>
    <lineage>
        <taxon>Bacteria</taxon>
        <taxon>Pseudomonadati</taxon>
        <taxon>Bacteroidota</taxon>
        <taxon>Flavobacteriia</taxon>
        <taxon>Flavobacteriales</taxon>
        <taxon>Flavobacteriaceae</taxon>
        <taxon>Algibacter</taxon>
    </lineage>
</organism>
<evidence type="ECO:0000256" key="3">
    <source>
        <dbReference type="ARBA" id="ARBA00022679"/>
    </source>
</evidence>
<name>A0A090WU19_9FLAO</name>
<dbReference type="InterPro" id="IPR005477">
    <property type="entry name" value="Dxylulose-5-P_synthase"/>
</dbReference>
<gene>
    <name evidence="6" type="ORF">JCM19274_3150</name>
</gene>
<dbReference type="GO" id="GO:0005829">
    <property type="term" value="C:cytosol"/>
    <property type="evidence" value="ECO:0007669"/>
    <property type="project" value="TreeGrafter"/>
</dbReference>
<keyword evidence="3 6" id="KW-0808">Transferase</keyword>
<proteinExistence type="predicted"/>
<dbReference type="SUPFAM" id="SSF52518">
    <property type="entry name" value="Thiamin diphosphate-binding fold (THDP-binding)"/>
    <property type="match status" value="1"/>
</dbReference>
<dbReference type="Pfam" id="PF13292">
    <property type="entry name" value="DXP_synthase_N"/>
    <property type="match status" value="1"/>
</dbReference>
<evidence type="ECO:0000256" key="2">
    <source>
        <dbReference type="ARBA" id="ARBA00011738"/>
    </source>
</evidence>
<comment type="caution">
    <text evidence="6">The sequence shown here is derived from an EMBL/GenBank/DDBJ whole genome shotgun (WGS) entry which is preliminary data.</text>
</comment>
<evidence type="ECO:0000313" key="7">
    <source>
        <dbReference type="Proteomes" id="UP000029643"/>
    </source>
</evidence>
<dbReference type="InterPro" id="IPR029061">
    <property type="entry name" value="THDP-binding"/>
</dbReference>
<dbReference type="EMBL" id="BBNU01000007">
    <property type="protein sequence ID" value="GAL79738.1"/>
    <property type="molecule type" value="Genomic_DNA"/>
</dbReference>
<evidence type="ECO:0000256" key="5">
    <source>
        <dbReference type="ARBA" id="ARBA00023052"/>
    </source>
</evidence>
<reference evidence="6 7" key="1">
    <citation type="journal article" date="2014" name="Genome Announc.">
        <title>Draft Genome Sequences of Marine Flavobacterium Algibacter lectus Strains SS8 and NR4.</title>
        <authorList>
            <person name="Takatani N."/>
            <person name="Nakanishi M."/>
            <person name="Meirelles P."/>
            <person name="Mino S."/>
            <person name="Suda W."/>
            <person name="Oshima K."/>
            <person name="Hattori M."/>
            <person name="Ohkuma M."/>
            <person name="Hosokawa M."/>
            <person name="Miyashita K."/>
            <person name="Thompson F.L."/>
            <person name="Niwa A."/>
            <person name="Sawabe T."/>
            <person name="Sawabe T."/>
        </authorList>
    </citation>
    <scope>NUCLEOTIDE SEQUENCE [LARGE SCALE GENOMIC DNA]</scope>
    <source>
        <strain evidence="7">JCM19274</strain>
    </source>
</reference>